<evidence type="ECO:0000313" key="2">
    <source>
        <dbReference type="Proteomes" id="UP001159427"/>
    </source>
</evidence>
<gene>
    <name evidence="1" type="ORF">PEVE_00031927</name>
</gene>
<keyword evidence="2" id="KW-1185">Reference proteome</keyword>
<evidence type="ECO:0008006" key="3">
    <source>
        <dbReference type="Google" id="ProtNLM"/>
    </source>
</evidence>
<evidence type="ECO:0000313" key="1">
    <source>
        <dbReference type="EMBL" id="CAH3027578.1"/>
    </source>
</evidence>
<dbReference type="Proteomes" id="UP001159427">
    <property type="component" value="Unassembled WGS sequence"/>
</dbReference>
<sequence length="250" mass="28754">MVLLDDEWLNYCKFDTIVVVEIPKALLLRQTFKRMWNKKYGLSHQWDDSNAVRKFLCNKEGDKHSIKLLTNKSYEEWDATALCKFTLYAQSFATRDSKGDLKTLDELYIKPRGPNPSGQFHSSVISANGNIDETYALAIDQLRLLRNWCSHSTRAKMDKKTFDRFVKLAKDAFKALSVNTDDIDAIVNSTGSAHAEAQTCDMRFFFFSPIHRIERSGNQMTSKRRWSRSKPVLLLGISNISSIQQRRVAS</sequence>
<dbReference type="EMBL" id="CALNXI010000460">
    <property type="protein sequence ID" value="CAH3027578.1"/>
    <property type="molecule type" value="Genomic_DNA"/>
</dbReference>
<reference evidence="1 2" key="1">
    <citation type="submission" date="2022-05" db="EMBL/GenBank/DDBJ databases">
        <authorList>
            <consortium name="Genoscope - CEA"/>
            <person name="William W."/>
        </authorList>
    </citation>
    <scope>NUCLEOTIDE SEQUENCE [LARGE SCALE GENOMIC DNA]</scope>
</reference>
<name>A0ABN8MFV5_9CNID</name>
<protein>
    <recommendedName>
        <fullName evidence="3">DZIP3-like HEPN domain-containing protein</fullName>
    </recommendedName>
</protein>
<organism evidence="1 2">
    <name type="scientific">Porites evermanni</name>
    <dbReference type="NCBI Taxonomy" id="104178"/>
    <lineage>
        <taxon>Eukaryota</taxon>
        <taxon>Metazoa</taxon>
        <taxon>Cnidaria</taxon>
        <taxon>Anthozoa</taxon>
        <taxon>Hexacorallia</taxon>
        <taxon>Scleractinia</taxon>
        <taxon>Fungiina</taxon>
        <taxon>Poritidae</taxon>
        <taxon>Porites</taxon>
    </lineage>
</organism>
<comment type="caution">
    <text evidence="1">The sequence shown here is derived from an EMBL/GenBank/DDBJ whole genome shotgun (WGS) entry which is preliminary data.</text>
</comment>
<accession>A0ABN8MFV5</accession>
<proteinExistence type="predicted"/>